<dbReference type="PROSITE" id="PS00061">
    <property type="entry name" value="ADH_SHORT"/>
    <property type="match status" value="1"/>
</dbReference>
<dbReference type="PRINTS" id="PR00081">
    <property type="entry name" value="GDHRDH"/>
</dbReference>
<keyword evidence="5" id="KW-1185">Reference proteome</keyword>
<organism evidence="4 5">
    <name type="scientific">Dyadobacter psychrotolerans</name>
    <dbReference type="NCBI Taxonomy" id="2541721"/>
    <lineage>
        <taxon>Bacteria</taxon>
        <taxon>Pseudomonadati</taxon>
        <taxon>Bacteroidota</taxon>
        <taxon>Cytophagia</taxon>
        <taxon>Cytophagales</taxon>
        <taxon>Spirosomataceae</taxon>
        <taxon>Dyadobacter</taxon>
    </lineage>
</organism>
<dbReference type="GO" id="GO:0016020">
    <property type="term" value="C:membrane"/>
    <property type="evidence" value="ECO:0007669"/>
    <property type="project" value="TreeGrafter"/>
</dbReference>
<dbReference type="InterPro" id="IPR036291">
    <property type="entry name" value="NAD(P)-bd_dom_sf"/>
</dbReference>
<evidence type="ECO:0000313" key="5">
    <source>
        <dbReference type="Proteomes" id="UP000294850"/>
    </source>
</evidence>
<evidence type="ECO:0000256" key="2">
    <source>
        <dbReference type="ARBA" id="ARBA00023002"/>
    </source>
</evidence>
<evidence type="ECO:0000256" key="1">
    <source>
        <dbReference type="ARBA" id="ARBA00006484"/>
    </source>
</evidence>
<dbReference type="Gene3D" id="3.40.50.720">
    <property type="entry name" value="NAD(P)-binding Rossmann-like Domain"/>
    <property type="match status" value="1"/>
</dbReference>
<dbReference type="Proteomes" id="UP000294850">
    <property type="component" value="Unassembled WGS sequence"/>
</dbReference>
<dbReference type="GO" id="GO:0016491">
    <property type="term" value="F:oxidoreductase activity"/>
    <property type="evidence" value="ECO:0007669"/>
    <property type="project" value="UniProtKB-KW"/>
</dbReference>
<comment type="caution">
    <text evidence="4">The sequence shown here is derived from an EMBL/GenBank/DDBJ whole genome shotgun (WGS) entry which is preliminary data.</text>
</comment>
<dbReference type="InterPro" id="IPR002347">
    <property type="entry name" value="SDR_fam"/>
</dbReference>
<gene>
    <name evidence="4" type="ORF">E0F88_27920</name>
</gene>
<evidence type="ECO:0000256" key="3">
    <source>
        <dbReference type="RuleBase" id="RU000363"/>
    </source>
</evidence>
<dbReference type="OrthoDB" id="9810734at2"/>
<dbReference type="Pfam" id="PF00106">
    <property type="entry name" value="adh_short"/>
    <property type="match status" value="1"/>
</dbReference>
<dbReference type="PRINTS" id="PR00080">
    <property type="entry name" value="SDRFAMILY"/>
</dbReference>
<dbReference type="PANTHER" id="PTHR44196:SF1">
    <property type="entry name" value="DEHYDROGENASE_REDUCTASE SDR FAMILY MEMBER 7B"/>
    <property type="match status" value="1"/>
</dbReference>
<name>A0A4R5DJ09_9BACT</name>
<dbReference type="SUPFAM" id="SSF51735">
    <property type="entry name" value="NAD(P)-binding Rossmann-fold domains"/>
    <property type="match status" value="1"/>
</dbReference>
<dbReference type="EMBL" id="SMFL01000015">
    <property type="protein sequence ID" value="TDE10513.1"/>
    <property type="molecule type" value="Genomic_DNA"/>
</dbReference>
<accession>A0A4R5DJ09</accession>
<dbReference type="AlphaFoldDB" id="A0A4R5DJ09"/>
<proteinExistence type="inferred from homology"/>
<sequence length="245" mass="26142">MKTTNNTVLISGGSAGIGLEIAKLFSANGNKIIITGRNKERLDKALSQLNNATGIVSDVSDSKDTEALVETLVNDFPDLNIVINNAGQAYLYDVSNSAGAFEKAEDEILTNYLAVIRLNEKLLPLLKSRTEAAIVNVSSVVAFVPGSLATYSASKAALHSYSQSLRIALARTSDVKVFELMPPLVDTEFSAPINGKNGMAASAVASDFIEALQNDLYEIRVGNTQHIYDLYLSSPAEALNAMQPA</sequence>
<protein>
    <submittedName>
        <fullName evidence="4">SDR family NAD(P)-dependent oxidoreductase</fullName>
    </submittedName>
</protein>
<comment type="similarity">
    <text evidence="1 3">Belongs to the short-chain dehydrogenases/reductases (SDR) family.</text>
</comment>
<dbReference type="RefSeq" id="WP_131961635.1">
    <property type="nucleotide sequence ID" value="NZ_SMFL01000015.1"/>
</dbReference>
<dbReference type="PANTHER" id="PTHR44196">
    <property type="entry name" value="DEHYDROGENASE/REDUCTASE SDR FAMILY MEMBER 7B"/>
    <property type="match status" value="1"/>
</dbReference>
<keyword evidence="2" id="KW-0560">Oxidoreductase</keyword>
<dbReference type="InterPro" id="IPR020904">
    <property type="entry name" value="Sc_DH/Rdtase_CS"/>
</dbReference>
<evidence type="ECO:0000313" key="4">
    <source>
        <dbReference type="EMBL" id="TDE10513.1"/>
    </source>
</evidence>
<reference evidence="4 5" key="1">
    <citation type="submission" date="2019-03" db="EMBL/GenBank/DDBJ databases">
        <title>Dyadobacter AR-3-6 sp. nov., isolated from arctic soil.</title>
        <authorList>
            <person name="Chaudhary D.K."/>
        </authorList>
    </citation>
    <scope>NUCLEOTIDE SEQUENCE [LARGE SCALE GENOMIC DNA]</scope>
    <source>
        <strain evidence="4 5">AR-3-6</strain>
    </source>
</reference>